<dbReference type="Proteomes" id="UP000023775">
    <property type="component" value="Unassembled WGS sequence"/>
</dbReference>
<dbReference type="Pfam" id="PF02465">
    <property type="entry name" value="FliD_N"/>
    <property type="match status" value="1"/>
</dbReference>
<dbReference type="InterPro" id="IPR040026">
    <property type="entry name" value="FliD"/>
</dbReference>
<dbReference type="InterPro" id="IPR010810">
    <property type="entry name" value="Flagellin_hook_IN_motif"/>
</dbReference>
<dbReference type="PANTHER" id="PTHR30288:SF0">
    <property type="entry name" value="FLAGELLAR HOOK-ASSOCIATED PROTEIN 2"/>
    <property type="match status" value="1"/>
</dbReference>
<gene>
    <name evidence="8" type="ORF">G114_10525</name>
</gene>
<dbReference type="InterPro" id="IPR010809">
    <property type="entry name" value="FliD_C"/>
</dbReference>
<keyword evidence="8" id="KW-0282">Flagellum</keyword>
<dbReference type="OrthoDB" id="9810816at2"/>
<keyword evidence="8" id="KW-0966">Cell projection</keyword>
<dbReference type="PANTHER" id="PTHR30288">
    <property type="entry name" value="FLAGELLAR CAP/ASSEMBLY PROTEIN FLID"/>
    <property type="match status" value="1"/>
</dbReference>
<dbReference type="GO" id="GO:0007155">
    <property type="term" value="P:cell adhesion"/>
    <property type="evidence" value="ECO:0007669"/>
    <property type="project" value="InterPro"/>
</dbReference>
<evidence type="ECO:0000256" key="5">
    <source>
        <dbReference type="RuleBase" id="RU362066"/>
    </source>
</evidence>
<feature type="domain" description="Flagellar hook-associated protein 2 C-terminal" evidence="7">
    <location>
        <begin position="225"/>
        <end position="463"/>
    </location>
</feature>
<feature type="domain" description="Flagellar hook-associated protein 2 N-terminal" evidence="6">
    <location>
        <begin position="11"/>
        <end position="109"/>
    </location>
</feature>
<comment type="subcellular location">
    <subcellularLocation>
        <location evidence="5">Secreted</location>
    </subcellularLocation>
    <subcellularLocation>
        <location evidence="5">Bacterial flagellum</location>
    </subcellularLocation>
</comment>
<dbReference type="Pfam" id="PF07195">
    <property type="entry name" value="FliD_C"/>
    <property type="match status" value="1"/>
</dbReference>
<keyword evidence="9" id="KW-1185">Reference proteome</keyword>
<comment type="function">
    <text evidence="5">Required for morphogenesis and for the elongation of the flagellar filament by facilitating polymerization of the flagellin monomers at the tip of growing filament. Forms a capping structure, which prevents flagellin subunits (transported through the central channel of the flagellum) from leaking out without polymerization at the distal end.</text>
</comment>
<dbReference type="eggNOG" id="COG1345">
    <property type="taxonomic scope" value="Bacteria"/>
</dbReference>
<dbReference type="EMBL" id="APVG01000024">
    <property type="protein sequence ID" value="ENY71962.1"/>
    <property type="molecule type" value="Genomic_DNA"/>
</dbReference>
<sequence length="475" mass="50808">MAGITSAGAGSGIQMEEIIAASLKAKRTKFEQQMVRSETTAKTTLSGLGQLKSALSDFNKALEKFTSGDAFSKRAIKVTQPTDNPVLQVTGKEGASNGNYDIVVNRLSQGSKFESAPGTFANISTTVATADGKLTFAVGDKSFDVDIAAGDSLNSVRKKINESSKNFGVTANIVNMNGESRLVLDSKIGGDGKDLSIKASTSELEVFATPAPDAPNSKMVSKQSASSAEIQFANSDIKFTSDTNTFDNAIQDLSITVLKVSDNVSSDPAVTDKKSTNVAISTDVEGVKKNLQDFVTAYNTLLDKMDAMGKRSSIVAGVRQDNGGVLAGDASISSIENFLFSTLTGTSAPDDKNMTLFTLGVDLGKKGRLEIDTKKFDDAMKNNFEQLGSIFTGENGLASKMKKELDKYTQRGGVIDKRNDVYNSELRDISSRRASFESNMVKYEESLRQQYGKLDSLMVKMNQSASSMASALSRM</sequence>
<evidence type="ECO:0000256" key="4">
    <source>
        <dbReference type="ARBA" id="ARBA00023143"/>
    </source>
</evidence>
<dbReference type="GO" id="GO:0009424">
    <property type="term" value="C:bacterial-type flagellum hook"/>
    <property type="evidence" value="ECO:0007669"/>
    <property type="project" value="UniProtKB-UniRule"/>
</dbReference>
<dbReference type="InterPro" id="IPR003481">
    <property type="entry name" value="FliD_N"/>
</dbReference>
<evidence type="ECO:0000313" key="9">
    <source>
        <dbReference type="Proteomes" id="UP000023775"/>
    </source>
</evidence>
<keyword evidence="4 5" id="KW-0975">Bacterial flagellum</keyword>
<dbReference type="PATRIC" id="fig|1268237.3.peg.2072"/>
<comment type="caution">
    <text evidence="8">The sequence shown here is derived from an EMBL/GenBank/DDBJ whole genome shotgun (WGS) entry which is preliminary data.</text>
</comment>
<name>N9V9K2_9GAMM</name>
<evidence type="ECO:0000259" key="6">
    <source>
        <dbReference type="Pfam" id="PF02465"/>
    </source>
</evidence>
<organism evidence="8 9">
    <name type="scientific">Aeromonas diversa CDC 2478-85</name>
    <dbReference type="NCBI Taxonomy" id="1268237"/>
    <lineage>
        <taxon>Bacteria</taxon>
        <taxon>Pseudomonadati</taxon>
        <taxon>Pseudomonadota</taxon>
        <taxon>Gammaproteobacteria</taxon>
        <taxon>Aeromonadales</taxon>
        <taxon>Aeromonadaceae</taxon>
        <taxon>Aeromonas</taxon>
    </lineage>
</organism>
<evidence type="ECO:0000256" key="2">
    <source>
        <dbReference type="ARBA" id="ARBA00011255"/>
    </source>
</evidence>
<dbReference type="AlphaFoldDB" id="N9V9K2"/>
<dbReference type="GO" id="GO:0071973">
    <property type="term" value="P:bacterial-type flagellum-dependent cell motility"/>
    <property type="evidence" value="ECO:0007669"/>
    <property type="project" value="TreeGrafter"/>
</dbReference>
<keyword evidence="8" id="KW-0969">Cilium</keyword>
<dbReference type="RefSeq" id="WP_005353129.1">
    <property type="nucleotide sequence ID" value="NZ_APVG01000024.1"/>
</dbReference>
<protein>
    <recommendedName>
        <fullName evidence="5">Flagellar hook-associated protein 2</fullName>
        <shortName evidence="5">HAP2</shortName>
    </recommendedName>
    <alternativeName>
        <fullName evidence="5">Flagellar cap protein</fullName>
    </alternativeName>
</protein>
<accession>N9V9K2</accession>
<dbReference type="GO" id="GO:0009421">
    <property type="term" value="C:bacterial-type flagellum filament cap"/>
    <property type="evidence" value="ECO:0007669"/>
    <property type="project" value="InterPro"/>
</dbReference>
<evidence type="ECO:0000256" key="3">
    <source>
        <dbReference type="ARBA" id="ARBA00023054"/>
    </source>
</evidence>
<evidence type="ECO:0000313" key="8">
    <source>
        <dbReference type="EMBL" id="ENY71962.1"/>
    </source>
</evidence>
<dbReference type="Pfam" id="PF07196">
    <property type="entry name" value="Flagellin_IN"/>
    <property type="match status" value="1"/>
</dbReference>
<proteinExistence type="inferred from homology"/>
<evidence type="ECO:0000259" key="7">
    <source>
        <dbReference type="Pfam" id="PF07195"/>
    </source>
</evidence>
<evidence type="ECO:0000256" key="1">
    <source>
        <dbReference type="ARBA" id="ARBA00009764"/>
    </source>
</evidence>
<reference evidence="8 9" key="1">
    <citation type="journal article" date="2013" name="Genome Announc.">
        <title>Draft Genome Sequence of the Aeromonas diversa Type Strain.</title>
        <authorList>
            <person name="Farfan M."/>
            <person name="Spataro N."/>
            <person name="Sanglas A."/>
            <person name="Albarral V."/>
            <person name="Loren J.G."/>
            <person name="Bosch E."/>
            <person name="Fuste M.C."/>
        </authorList>
    </citation>
    <scope>NUCLEOTIDE SEQUENCE [LARGE SCALE GENOMIC DNA]</scope>
    <source>
        <strain evidence="8 9">2478-85</strain>
    </source>
</reference>
<comment type="subunit">
    <text evidence="2 5">Homopentamer.</text>
</comment>
<comment type="similarity">
    <text evidence="1 5">Belongs to the FliD family.</text>
</comment>
<keyword evidence="5" id="KW-0964">Secreted</keyword>
<dbReference type="GO" id="GO:0005576">
    <property type="term" value="C:extracellular region"/>
    <property type="evidence" value="ECO:0007669"/>
    <property type="project" value="UniProtKB-SubCell"/>
</dbReference>
<keyword evidence="3" id="KW-0175">Coiled coil</keyword>